<evidence type="ECO:0000256" key="1">
    <source>
        <dbReference type="ARBA" id="ARBA00017129"/>
    </source>
</evidence>
<dbReference type="InterPro" id="IPR008254">
    <property type="entry name" value="Flavodoxin/NO_synth"/>
</dbReference>
<evidence type="ECO:0000259" key="2">
    <source>
        <dbReference type="PROSITE" id="PS50902"/>
    </source>
</evidence>
<feature type="domain" description="Flavodoxin-like" evidence="2">
    <location>
        <begin position="13"/>
        <end position="161"/>
    </location>
</feature>
<keyword evidence="4" id="KW-1185">Reference proteome</keyword>
<dbReference type="InterPro" id="IPR004465">
    <property type="entry name" value="RNR_NrdI"/>
</dbReference>
<dbReference type="PANTHER" id="PTHR37297:SF1">
    <property type="entry name" value="PROTEIN NRDI"/>
    <property type="match status" value="1"/>
</dbReference>
<dbReference type="GO" id="GO:0010181">
    <property type="term" value="F:FMN binding"/>
    <property type="evidence" value="ECO:0007669"/>
    <property type="project" value="InterPro"/>
</dbReference>
<dbReference type="InterPro" id="IPR029039">
    <property type="entry name" value="Flavoprotein-like_sf"/>
</dbReference>
<accession>I0S7P7</accession>
<gene>
    <name evidence="3" type="ORF">HMPREF1043_2232</name>
</gene>
<reference evidence="3 4" key="1">
    <citation type="submission" date="2012-01" db="EMBL/GenBank/DDBJ databases">
        <authorList>
            <person name="Harkins D.M."/>
            <person name="Madupu R."/>
            <person name="Durkin A.S."/>
            <person name="Torralba M."/>
            <person name="Methe B."/>
            <person name="Sutton G.G."/>
            <person name="Nelson K.E."/>
        </authorList>
    </citation>
    <scope>NUCLEOTIDE SEQUENCE [LARGE SCALE GENOMIC DNA]</scope>
    <source>
        <strain evidence="3 4">CCUG 39159</strain>
    </source>
</reference>
<dbReference type="Gene3D" id="3.40.50.360">
    <property type="match status" value="1"/>
</dbReference>
<organism evidence="3 4">
    <name type="scientific">Streptococcus anginosus subsp. whileyi CCUG 39159</name>
    <dbReference type="NCBI Taxonomy" id="1095729"/>
    <lineage>
        <taxon>Bacteria</taxon>
        <taxon>Bacillati</taxon>
        <taxon>Bacillota</taxon>
        <taxon>Bacilli</taxon>
        <taxon>Lactobacillales</taxon>
        <taxon>Streptococcaceae</taxon>
        <taxon>Streptococcus</taxon>
        <taxon>Streptococcus anginosus group</taxon>
    </lineage>
</organism>
<dbReference type="Proteomes" id="UP000003245">
    <property type="component" value="Unassembled WGS sequence"/>
</dbReference>
<dbReference type="Pfam" id="PF07972">
    <property type="entry name" value="Flavodoxin_NdrI"/>
    <property type="match status" value="1"/>
</dbReference>
<dbReference type="NCBIfam" id="NF002714">
    <property type="entry name" value="PRK02551.1"/>
    <property type="match status" value="1"/>
</dbReference>
<proteinExistence type="predicted"/>
<dbReference type="SUPFAM" id="SSF52218">
    <property type="entry name" value="Flavoproteins"/>
    <property type="match status" value="1"/>
</dbReference>
<evidence type="ECO:0000313" key="4">
    <source>
        <dbReference type="Proteomes" id="UP000003245"/>
    </source>
</evidence>
<dbReference type="GO" id="GO:0016651">
    <property type="term" value="F:oxidoreductase activity, acting on NAD(P)H"/>
    <property type="evidence" value="ECO:0007669"/>
    <property type="project" value="UniProtKB-ARBA"/>
</dbReference>
<name>I0S7P7_STRAP</name>
<dbReference type="PIRSF" id="PIRSF005087">
    <property type="entry name" value="NrdI"/>
    <property type="match status" value="1"/>
</dbReference>
<dbReference type="PATRIC" id="fig|1095729.3.peg.2095"/>
<dbReference type="AlphaFoldDB" id="I0S7P7"/>
<sequence length="161" mass="18670">MCFIFRKRENMKISLVYISLSGNTASFIKRLSTFLQERHENVEIEQVDIKDMVKEERPFYVMSQPFVAFLPTYLEGGNGLDNGDVEILTNDLGDFIAFEENYKRCFGIVGSGNRNFNNQYCLTAKQYAERFGFPVLDTFELRGLNEDVKRIGLKIEELYGM</sequence>
<evidence type="ECO:0000313" key="3">
    <source>
        <dbReference type="EMBL" id="EID19400.1"/>
    </source>
</evidence>
<dbReference type="PROSITE" id="PS50902">
    <property type="entry name" value="FLAVODOXIN_LIKE"/>
    <property type="match status" value="1"/>
</dbReference>
<dbReference type="PANTHER" id="PTHR37297">
    <property type="entry name" value="PROTEIN NRDI"/>
    <property type="match status" value="1"/>
</dbReference>
<comment type="caution">
    <text evidence="3">The sequence shown here is derived from an EMBL/GenBank/DDBJ whole genome shotgun (WGS) entry which is preliminary data.</text>
</comment>
<protein>
    <recommendedName>
        <fullName evidence="1">Putative NrdI-like protein</fullName>
    </recommendedName>
</protein>
<dbReference type="EMBL" id="AICP01000065">
    <property type="protein sequence ID" value="EID19400.1"/>
    <property type="molecule type" value="Genomic_DNA"/>
</dbReference>